<proteinExistence type="predicted"/>
<gene>
    <name evidence="3" type="ORF">N180_05760</name>
</gene>
<dbReference type="Pfam" id="PF11827">
    <property type="entry name" value="DUF3347"/>
    <property type="match status" value="1"/>
</dbReference>
<dbReference type="OrthoDB" id="5513217at2"/>
<reference evidence="3 4" key="1">
    <citation type="journal article" date="1992" name="Int. J. Syst. Bacteriol.">
        <title>Sphingobacterium antarcticus sp. nov. a Psychrotrophic Bacterium from the Soils of Schirmacher Oasis, Antarctica.</title>
        <authorList>
            <person name="Shivaji S."/>
            <person name="Ray M.K."/>
            <person name="Rao N.S."/>
            <person name="Saiserr L."/>
            <person name="Jagannadham M.V."/>
            <person name="Kumar G.S."/>
            <person name="Reddy G."/>
            <person name="Bhargava P.M."/>
        </authorList>
    </citation>
    <scope>NUCLEOTIDE SEQUENCE [LARGE SCALE GENOMIC DNA]</scope>
    <source>
        <strain evidence="3 4">4BY</strain>
    </source>
</reference>
<evidence type="ECO:0000256" key="1">
    <source>
        <dbReference type="SAM" id="SignalP"/>
    </source>
</evidence>
<dbReference type="AlphaFoldDB" id="A0A081PGC8"/>
<dbReference type="eggNOG" id="COG0845">
    <property type="taxonomic scope" value="Bacteria"/>
</dbReference>
<dbReference type="InterPro" id="IPR021782">
    <property type="entry name" value="DUF3347"/>
</dbReference>
<accession>A0A081PGC8</accession>
<feature type="domain" description="DUF3347" evidence="2">
    <location>
        <begin position="34"/>
        <end position="125"/>
    </location>
</feature>
<feature type="signal peptide" evidence="1">
    <location>
        <begin position="1"/>
        <end position="22"/>
    </location>
</feature>
<feature type="chain" id="PRO_5001761772" description="DUF3347 domain-containing protein" evidence="1">
    <location>
        <begin position="23"/>
        <end position="168"/>
    </location>
</feature>
<sequence>MKKSLVICFALLLSAFMQPVMAQKSEVQTKFNVVLQQYYVLKNALAKDDAPAASVAASKLQEVIKEVPHTGFSSDAQHQLWMKESAPAVKSAGEIAGSKDLKEQRKSFMGVSEPMLALVKGLKLNNDAVYVQFCPMGKYTWLNEVKAVQNPYYGSAMYDCGSVTATLK</sequence>
<dbReference type="RefSeq" id="WP_037441228.1">
    <property type="nucleotide sequence ID" value="NZ_JNFF01000062.1"/>
</dbReference>
<organism evidence="3 4">
    <name type="scientific">Pedobacter antarcticus 4BY</name>
    <dbReference type="NCBI Taxonomy" id="1358423"/>
    <lineage>
        <taxon>Bacteria</taxon>
        <taxon>Pseudomonadati</taxon>
        <taxon>Bacteroidota</taxon>
        <taxon>Sphingobacteriia</taxon>
        <taxon>Sphingobacteriales</taxon>
        <taxon>Sphingobacteriaceae</taxon>
        <taxon>Pedobacter</taxon>
    </lineage>
</organism>
<keyword evidence="1" id="KW-0732">Signal</keyword>
<evidence type="ECO:0000313" key="4">
    <source>
        <dbReference type="Proteomes" id="UP000028007"/>
    </source>
</evidence>
<evidence type="ECO:0000259" key="2">
    <source>
        <dbReference type="Pfam" id="PF11827"/>
    </source>
</evidence>
<comment type="caution">
    <text evidence="3">The sequence shown here is derived from an EMBL/GenBank/DDBJ whole genome shotgun (WGS) entry which is preliminary data.</text>
</comment>
<dbReference type="EMBL" id="JNFF01000062">
    <property type="protein sequence ID" value="KEQ29751.1"/>
    <property type="molecule type" value="Genomic_DNA"/>
</dbReference>
<protein>
    <recommendedName>
        <fullName evidence="2">DUF3347 domain-containing protein</fullName>
    </recommendedName>
</protein>
<name>A0A081PGC8_9SPHI</name>
<keyword evidence="4" id="KW-1185">Reference proteome</keyword>
<dbReference type="Proteomes" id="UP000028007">
    <property type="component" value="Unassembled WGS sequence"/>
</dbReference>
<evidence type="ECO:0000313" key="3">
    <source>
        <dbReference type="EMBL" id="KEQ29751.1"/>
    </source>
</evidence>